<protein>
    <recommendedName>
        <fullName evidence="4">DUF2784 domain-containing protein</fullName>
    </recommendedName>
</protein>
<evidence type="ECO:0000313" key="3">
    <source>
        <dbReference type="Proteomes" id="UP000494329"/>
    </source>
</evidence>
<dbReference type="Proteomes" id="UP000494329">
    <property type="component" value="Unassembled WGS sequence"/>
</dbReference>
<feature type="transmembrane region" description="Helical" evidence="1">
    <location>
        <begin position="95"/>
        <end position="118"/>
    </location>
</feature>
<dbReference type="InterPro" id="IPR021218">
    <property type="entry name" value="DUF2784"/>
</dbReference>
<evidence type="ECO:0000256" key="1">
    <source>
        <dbReference type="SAM" id="Phobius"/>
    </source>
</evidence>
<dbReference type="RefSeq" id="WP_175114642.1">
    <property type="nucleotide sequence ID" value="NZ_CADIKF010000062.1"/>
</dbReference>
<evidence type="ECO:0008006" key="4">
    <source>
        <dbReference type="Google" id="ProtNLM"/>
    </source>
</evidence>
<keyword evidence="3" id="KW-1185">Reference proteome</keyword>
<dbReference type="EMBL" id="CADIKF010000062">
    <property type="protein sequence ID" value="CAB3769277.1"/>
    <property type="molecule type" value="Genomic_DNA"/>
</dbReference>
<keyword evidence="1" id="KW-1133">Transmembrane helix</keyword>
<name>A0A6J5EUM7_9BURK</name>
<gene>
    <name evidence="2" type="ORF">LMG29739_05505</name>
</gene>
<accession>A0A6J5EUM7</accession>
<keyword evidence="1" id="KW-0472">Membrane</keyword>
<proteinExistence type="predicted"/>
<sequence length="142" mass="15756">MNGLADVVLVVHAAIVLFIVGGMAAIWLGALLGWRWVHSRAFRGVHLAAIGIVALLALLGIACPLTVLEDWLRHDAGATQGFVQRWVGRVLYYEWPAWVFTLAYLVFAALVGLTWRLVPPGPHDRRECSGHGDHSDRRDRSR</sequence>
<dbReference type="Pfam" id="PF10861">
    <property type="entry name" value="DUF2784"/>
    <property type="match status" value="1"/>
</dbReference>
<reference evidence="2 3" key="1">
    <citation type="submission" date="2020-04" db="EMBL/GenBank/DDBJ databases">
        <authorList>
            <person name="De Canck E."/>
        </authorList>
    </citation>
    <scope>NUCLEOTIDE SEQUENCE [LARGE SCALE GENOMIC DNA]</scope>
    <source>
        <strain evidence="2 3">LMG 29739</strain>
    </source>
</reference>
<dbReference type="AlphaFoldDB" id="A0A6J5EUM7"/>
<keyword evidence="1" id="KW-0812">Transmembrane</keyword>
<organism evidence="2 3">
    <name type="scientific">Paraburkholderia solisilvae</name>
    <dbReference type="NCBI Taxonomy" id="624376"/>
    <lineage>
        <taxon>Bacteria</taxon>
        <taxon>Pseudomonadati</taxon>
        <taxon>Pseudomonadota</taxon>
        <taxon>Betaproteobacteria</taxon>
        <taxon>Burkholderiales</taxon>
        <taxon>Burkholderiaceae</taxon>
        <taxon>Paraburkholderia</taxon>
    </lineage>
</organism>
<evidence type="ECO:0000313" key="2">
    <source>
        <dbReference type="EMBL" id="CAB3769277.1"/>
    </source>
</evidence>
<feature type="transmembrane region" description="Helical" evidence="1">
    <location>
        <begin position="45"/>
        <end position="67"/>
    </location>
</feature>
<feature type="transmembrane region" description="Helical" evidence="1">
    <location>
        <begin position="12"/>
        <end position="33"/>
    </location>
</feature>